<proteinExistence type="predicted"/>
<sequence length="158" mass="19151">MEYIREFQWLIGLIIGFLLNQFSVSIDRKRRKKDINQIFKKHILFIKSRLDYMSRELVKIPNTIYYKEDSKNVFIKNMEELYDYISSISKNEIPDKLINEVTEITGDFQFFINTMRNTEVGQPFYENDEFGDKLTFAEGYAKRQRENVIRLFQYLKIK</sequence>
<protein>
    <submittedName>
        <fullName evidence="2">Uncharacterized protein</fullName>
    </submittedName>
</protein>
<dbReference type="RefSeq" id="WP_090873131.1">
    <property type="nucleotide sequence ID" value="NZ_FOHE01000040.1"/>
</dbReference>
<gene>
    <name evidence="2" type="ORF">SAMN05216389_1403</name>
</gene>
<feature type="transmembrane region" description="Helical" evidence="1">
    <location>
        <begin position="6"/>
        <end position="26"/>
    </location>
</feature>
<evidence type="ECO:0000313" key="2">
    <source>
        <dbReference type="EMBL" id="SET84904.1"/>
    </source>
</evidence>
<organism evidence="2 3">
    <name type="scientific">Oceanobacillus limi</name>
    <dbReference type="NCBI Taxonomy" id="930131"/>
    <lineage>
        <taxon>Bacteria</taxon>
        <taxon>Bacillati</taxon>
        <taxon>Bacillota</taxon>
        <taxon>Bacilli</taxon>
        <taxon>Bacillales</taxon>
        <taxon>Bacillaceae</taxon>
        <taxon>Oceanobacillus</taxon>
    </lineage>
</organism>
<keyword evidence="1" id="KW-0472">Membrane</keyword>
<dbReference type="AlphaFoldDB" id="A0A1I0HLS3"/>
<reference evidence="2 3" key="1">
    <citation type="submission" date="2016-10" db="EMBL/GenBank/DDBJ databases">
        <authorList>
            <person name="de Groot N.N."/>
        </authorList>
    </citation>
    <scope>NUCLEOTIDE SEQUENCE [LARGE SCALE GENOMIC DNA]</scope>
    <source>
        <strain evidence="2 3">IBRC-M 10780</strain>
    </source>
</reference>
<dbReference type="EMBL" id="FOHE01000040">
    <property type="protein sequence ID" value="SET84904.1"/>
    <property type="molecule type" value="Genomic_DNA"/>
</dbReference>
<keyword evidence="1" id="KW-0812">Transmembrane</keyword>
<name>A0A1I0HLS3_9BACI</name>
<keyword evidence="3" id="KW-1185">Reference proteome</keyword>
<dbReference type="STRING" id="930131.SAMN05216389_1403"/>
<keyword evidence="1" id="KW-1133">Transmembrane helix</keyword>
<evidence type="ECO:0000313" key="3">
    <source>
        <dbReference type="Proteomes" id="UP000198618"/>
    </source>
</evidence>
<accession>A0A1I0HLS3</accession>
<evidence type="ECO:0000256" key="1">
    <source>
        <dbReference type="SAM" id="Phobius"/>
    </source>
</evidence>
<dbReference type="Proteomes" id="UP000198618">
    <property type="component" value="Unassembled WGS sequence"/>
</dbReference>